<reference evidence="2" key="2">
    <citation type="submission" date="2021-04" db="EMBL/GenBank/DDBJ databases">
        <authorList>
            <person name="Podell S."/>
        </authorList>
    </citation>
    <scope>NUCLEOTIDE SEQUENCE</scope>
    <source>
        <strain evidence="2">Hildebrandi</strain>
    </source>
</reference>
<accession>A0A9K3LZH3</accession>
<evidence type="ECO:0008006" key="4">
    <source>
        <dbReference type="Google" id="ProtNLM"/>
    </source>
</evidence>
<dbReference type="AlphaFoldDB" id="A0A9K3LZH3"/>
<dbReference type="EMBL" id="JAGRRH010000004">
    <property type="protein sequence ID" value="KAG7371057.1"/>
    <property type="molecule type" value="Genomic_DNA"/>
</dbReference>
<evidence type="ECO:0000256" key="1">
    <source>
        <dbReference type="SAM" id="MobiDB-lite"/>
    </source>
</evidence>
<keyword evidence="3" id="KW-1185">Reference proteome</keyword>
<proteinExistence type="predicted"/>
<name>A0A9K3LZH3_9STRA</name>
<evidence type="ECO:0000313" key="2">
    <source>
        <dbReference type="EMBL" id="KAG7371057.1"/>
    </source>
</evidence>
<feature type="compositionally biased region" description="Basic and acidic residues" evidence="1">
    <location>
        <begin position="140"/>
        <end position="152"/>
    </location>
</feature>
<evidence type="ECO:0000313" key="3">
    <source>
        <dbReference type="Proteomes" id="UP000693970"/>
    </source>
</evidence>
<organism evidence="2 3">
    <name type="scientific">Nitzschia inconspicua</name>
    <dbReference type="NCBI Taxonomy" id="303405"/>
    <lineage>
        <taxon>Eukaryota</taxon>
        <taxon>Sar</taxon>
        <taxon>Stramenopiles</taxon>
        <taxon>Ochrophyta</taxon>
        <taxon>Bacillariophyta</taxon>
        <taxon>Bacillariophyceae</taxon>
        <taxon>Bacillariophycidae</taxon>
        <taxon>Bacillariales</taxon>
        <taxon>Bacillariaceae</taxon>
        <taxon>Nitzschia</taxon>
    </lineage>
</organism>
<feature type="region of interest" description="Disordered" evidence="1">
    <location>
        <begin position="137"/>
        <end position="165"/>
    </location>
</feature>
<comment type="caution">
    <text evidence="2">The sequence shown here is derived from an EMBL/GenBank/DDBJ whole genome shotgun (WGS) entry which is preliminary data.</text>
</comment>
<sequence>MYARNRFQKYADRVMCTRLHGFNPRSVPKACSNDCTSIGEGIEGYLKCTRQDLKQLQTKHGERMEVGDRDNDEDNSSIGIRGMIGAAFMATKAYNVAAPMASYLVRNGPRFQFSHDFSYVNIRSLFEEVHEDLEISADEEGYKEAERTEKESSQPQYTDGHHISPAKRRRLDDIREKIGKVIDNEQLIGFLCGAGGTGKSHVIKTLCRYPQKLCEELLVKFEKRSIFVTALTGAAAVLIMWKQQPKLLPSNEK</sequence>
<gene>
    <name evidence="2" type="ORF">IV203_019627</name>
</gene>
<dbReference type="Proteomes" id="UP000693970">
    <property type="component" value="Unassembled WGS sequence"/>
</dbReference>
<reference evidence="2" key="1">
    <citation type="journal article" date="2021" name="Sci. Rep.">
        <title>Diploid genomic architecture of Nitzschia inconspicua, an elite biomass production diatom.</title>
        <authorList>
            <person name="Oliver A."/>
            <person name="Podell S."/>
            <person name="Pinowska A."/>
            <person name="Traller J.C."/>
            <person name="Smith S.R."/>
            <person name="McClure R."/>
            <person name="Beliaev A."/>
            <person name="Bohutskyi P."/>
            <person name="Hill E.A."/>
            <person name="Rabines A."/>
            <person name="Zheng H."/>
            <person name="Allen L.Z."/>
            <person name="Kuo A."/>
            <person name="Grigoriev I.V."/>
            <person name="Allen A.E."/>
            <person name="Hazlebeck D."/>
            <person name="Allen E.E."/>
        </authorList>
    </citation>
    <scope>NUCLEOTIDE SEQUENCE</scope>
    <source>
        <strain evidence="2">Hildebrandi</strain>
    </source>
</reference>
<protein>
    <recommendedName>
        <fullName evidence="4">DNA helicase</fullName>
    </recommendedName>
</protein>